<evidence type="ECO:0000313" key="3">
    <source>
        <dbReference type="RefSeq" id="XP_058976606.1"/>
    </source>
</evidence>
<accession>A0ABM3USV3</accession>
<dbReference type="Gene3D" id="1.20.1050.10">
    <property type="match status" value="1"/>
</dbReference>
<dbReference type="Pfam" id="PF13417">
    <property type="entry name" value="GST_N_3"/>
    <property type="match status" value="1"/>
</dbReference>
<dbReference type="InterPro" id="IPR036282">
    <property type="entry name" value="Glutathione-S-Trfase_C_sf"/>
</dbReference>
<proteinExistence type="predicted"/>
<dbReference type="PANTHER" id="PTHR43969:SF3">
    <property type="entry name" value="GLUTATHIONE S TRANSFERASE E11, ISOFORM A-RELATED"/>
    <property type="match status" value="1"/>
</dbReference>
<dbReference type="SUPFAM" id="SSF52833">
    <property type="entry name" value="Thioredoxin-like"/>
    <property type="match status" value="1"/>
</dbReference>
<sequence>MSKPILYMNPLSAPSRAVMYLVKYLGLELECIEISFDTRETLTPEFRKLNPQHTVPTLVDGHDVIYDSHAICGYLVDKYATNDELYPKGLVQRTLVQILYGGLESVPKDVVRCLHESWMILEDILKDSPYLCGENMTIADICCLATITAVLRMLPLLRRRIPNCSTGCGECVQCRFITMMGPNGCK</sequence>
<gene>
    <name evidence="3" type="primary">LOC101895262</name>
</gene>
<keyword evidence="2" id="KW-1185">Reference proteome</keyword>
<dbReference type="PANTHER" id="PTHR43969">
    <property type="entry name" value="GLUTATHIONE S TRANSFERASE D10, ISOFORM A-RELATED"/>
    <property type="match status" value="1"/>
</dbReference>
<evidence type="ECO:0000313" key="2">
    <source>
        <dbReference type="Proteomes" id="UP001652621"/>
    </source>
</evidence>
<dbReference type="PROSITE" id="PS50404">
    <property type="entry name" value="GST_NTER"/>
    <property type="match status" value="1"/>
</dbReference>
<dbReference type="InterPro" id="IPR004045">
    <property type="entry name" value="Glutathione_S-Trfase_N"/>
</dbReference>
<dbReference type="InterPro" id="IPR036249">
    <property type="entry name" value="Thioredoxin-like_sf"/>
</dbReference>
<name>A0ABM3USV3_MUSDO</name>
<dbReference type="Pfam" id="PF00043">
    <property type="entry name" value="GST_C"/>
    <property type="match status" value="1"/>
</dbReference>
<dbReference type="SFLD" id="SFLDS00019">
    <property type="entry name" value="Glutathione_Transferase_(cytos"/>
    <property type="match status" value="1"/>
</dbReference>
<dbReference type="Gene3D" id="3.40.30.10">
    <property type="entry name" value="Glutaredoxin"/>
    <property type="match status" value="1"/>
</dbReference>
<evidence type="ECO:0000259" key="1">
    <source>
        <dbReference type="PROSITE" id="PS50404"/>
    </source>
</evidence>
<dbReference type="InterPro" id="IPR040079">
    <property type="entry name" value="Glutathione_S-Trfase"/>
</dbReference>
<dbReference type="GeneID" id="101895262"/>
<dbReference type="InterPro" id="IPR004046">
    <property type="entry name" value="GST_C"/>
</dbReference>
<dbReference type="SUPFAM" id="SSF47616">
    <property type="entry name" value="GST C-terminal domain-like"/>
    <property type="match status" value="1"/>
</dbReference>
<protein>
    <submittedName>
        <fullName evidence="3">Glutathione S-transferase 1-1</fullName>
    </submittedName>
</protein>
<dbReference type="CDD" id="cd03045">
    <property type="entry name" value="GST_N_Delta_Epsilon"/>
    <property type="match status" value="1"/>
</dbReference>
<feature type="domain" description="GST N-terminal" evidence="1">
    <location>
        <begin position="2"/>
        <end position="83"/>
    </location>
</feature>
<reference evidence="3" key="1">
    <citation type="submission" date="2025-08" db="UniProtKB">
        <authorList>
            <consortium name="RefSeq"/>
        </authorList>
    </citation>
    <scope>IDENTIFICATION</scope>
    <source>
        <strain evidence="3">Aabys</strain>
        <tissue evidence="3">Whole body</tissue>
    </source>
</reference>
<dbReference type="Proteomes" id="UP001652621">
    <property type="component" value="Unplaced"/>
</dbReference>
<dbReference type="RefSeq" id="XP_058976606.1">
    <property type="nucleotide sequence ID" value="XM_059120623.1"/>
</dbReference>
<organism evidence="2 3">
    <name type="scientific">Musca domestica</name>
    <name type="common">House fly</name>
    <dbReference type="NCBI Taxonomy" id="7370"/>
    <lineage>
        <taxon>Eukaryota</taxon>
        <taxon>Metazoa</taxon>
        <taxon>Ecdysozoa</taxon>
        <taxon>Arthropoda</taxon>
        <taxon>Hexapoda</taxon>
        <taxon>Insecta</taxon>
        <taxon>Pterygota</taxon>
        <taxon>Neoptera</taxon>
        <taxon>Endopterygota</taxon>
        <taxon>Diptera</taxon>
        <taxon>Brachycera</taxon>
        <taxon>Muscomorpha</taxon>
        <taxon>Muscoidea</taxon>
        <taxon>Muscidae</taxon>
        <taxon>Musca</taxon>
    </lineage>
</organism>